<evidence type="ECO:0000256" key="3">
    <source>
        <dbReference type="ARBA" id="ARBA00006171"/>
    </source>
</evidence>
<comment type="similarity">
    <text evidence="3">Belongs to the HAD-like hydrolase superfamily. CbbY/CbbZ/Gph/YieH family.</text>
</comment>
<dbReference type="SFLD" id="SFLDS00003">
    <property type="entry name" value="Haloacid_Dehalogenase"/>
    <property type="match status" value="1"/>
</dbReference>
<dbReference type="GO" id="GO:0006281">
    <property type="term" value="P:DNA repair"/>
    <property type="evidence" value="ECO:0007669"/>
    <property type="project" value="TreeGrafter"/>
</dbReference>
<keyword evidence="6" id="KW-1185">Reference proteome</keyword>
<comment type="caution">
    <text evidence="5">The sequence shown here is derived from an EMBL/GenBank/DDBJ whole genome shotgun (WGS) entry which is preliminary data.</text>
</comment>
<dbReference type="CDD" id="cd01427">
    <property type="entry name" value="HAD_like"/>
    <property type="match status" value="1"/>
</dbReference>
<dbReference type="GO" id="GO:0008967">
    <property type="term" value="F:phosphoglycolate phosphatase activity"/>
    <property type="evidence" value="ECO:0007669"/>
    <property type="project" value="UniProtKB-EC"/>
</dbReference>
<comment type="pathway">
    <text evidence="2">Organic acid metabolism; glycolate biosynthesis; glycolate from 2-phosphoglycolate: step 1/1.</text>
</comment>
<dbReference type="Proteomes" id="UP000027725">
    <property type="component" value="Unassembled WGS sequence"/>
</dbReference>
<dbReference type="SFLD" id="SFLDG01129">
    <property type="entry name" value="C1.5:_HAD__Beta-PGM__Phosphata"/>
    <property type="match status" value="1"/>
</dbReference>
<dbReference type="eggNOG" id="COG0546">
    <property type="taxonomic scope" value="Bacteria"/>
</dbReference>
<dbReference type="Gene3D" id="1.10.150.240">
    <property type="entry name" value="Putative phosphatase, domain 2"/>
    <property type="match status" value="1"/>
</dbReference>
<dbReference type="PRINTS" id="PR00413">
    <property type="entry name" value="HADHALOGNASE"/>
</dbReference>
<evidence type="ECO:0000256" key="1">
    <source>
        <dbReference type="ARBA" id="ARBA00000830"/>
    </source>
</evidence>
<dbReference type="PANTHER" id="PTHR43434:SF1">
    <property type="entry name" value="PHOSPHOGLYCOLATE PHOSPHATASE"/>
    <property type="match status" value="1"/>
</dbReference>
<dbReference type="AlphaFoldDB" id="A0A074TDN9"/>
<dbReference type="InterPro" id="IPR006439">
    <property type="entry name" value="HAD-SF_hydro_IA"/>
</dbReference>
<gene>
    <name evidence="5" type="ORF">DL1_01865</name>
</gene>
<dbReference type="NCBIfam" id="TIGR01549">
    <property type="entry name" value="HAD-SF-IA-v1"/>
    <property type="match status" value="1"/>
</dbReference>
<dbReference type="InterPro" id="IPR050155">
    <property type="entry name" value="HAD-like_hydrolase_sf"/>
</dbReference>
<dbReference type="GO" id="GO:0005829">
    <property type="term" value="C:cytosol"/>
    <property type="evidence" value="ECO:0007669"/>
    <property type="project" value="TreeGrafter"/>
</dbReference>
<sequence length="234" mass="24769">MQAILFDKDGTLFDFDATWGAWASGQLKALARSELHLRGLAAAIAFDLDHARFYPQSPVIAGTAGEVADLLLPLLPGYERADLIASLDAAAQQVPLVAPVPLRPLLETFRAQGLRLGICTNDSEATAHTHARRAEIHELFDMIIGYDSGFGAKPEPGPLLAFADRFGLDPSAVVMVGDSRHDLYAARAAGMRGLGVLSGPASEADLAPVAVAVLPDIGAIPEWLRQQGRAGRDG</sequence>
<protein>
    <recommendedName>
        <fullName evidence="4">phosphoglycolate phosphatase</fullName>
        <ecNumber evidence="4">3.1.3.18</ecNumber>
    </recommendedName>
</protein>
<evidence type="ECO:0000256" key="2">
    <source>
        <dbReference type="ARBA" id="ARBA00004818"/>
    </source>
</evidence>
<dbReference type="InterPro" id="IPR023198">
    <property type="entry name" value="PGP-like_dom2"/>
</dbReference>
<dbReference type="PANTHER" id="PTHR43434">
    <property type="entry name" value="PHOSPHOGLYCOLATE PHOSPHATASE"/>
    <property type="match status" value="1"/>
</dbReference>
<dbReference type="InterPro" id="IPR023214">
    <property type="entry name" value="HAD_sf"/>
</dbReference>
<organism evidence="5 6">
    <name type="scientific">Thioclava dalianensis</name>
    <dbReference type="NCBI Taxonomy" id="1185766"/>
    <lineage>
        <taxon>Bacteria</taxon>
        <taxon>Pseudomonadati</taxon>
        <taxon>Pseudomonadota</taxon>
        <taxon>Alphaproteobacteria</taxon>
        <taxon>Rhodobacterales</taxon>
        <taxon>Paracoccaceae</taxon>
        <taxon>Thioclava</taxon>
    </lineage>
</organism>
<comment type="catalytic activity">
    <reaction evidence="1">
        <text>2-phosphoglycolate + H2O = glycolate + phosphate</text>
        <dbReference type="Rhea" id="RHEA:14369"/>
        <dbReference type="ChEBI" id="CHEBI:15377"/>
        <dbReference type="ChEBI" id="CHEBI:29805"/>
        <dbReference type="ChEBI" id="CHEBI:43474"/>
        <dbReference type="ChEBI" id="CHEBI:58033"/>
        <dbReference type="EC" id="3.1.3.18"/>
    </reaction>
</comment>
<dbReference type="Pfam" id="PF00702">
    <property type="entry name" value="Hydrolase"/>
    <property type="match status" value="1"/>
</dbReference>
<evidence type="ECO:0000256" key="4">
    <source>
        <dbReference type="ARBA" id="ARBA00013078"/>
    </source>
</evidence>
<dbReference type="InterPro" id="IPR036412">
    <property type="entry name" value="HAD-like_sf"/>
</dbReference>
<dbReference type="STRING" id="1185766.SAMN05216224_101651"/>
<dbReference type="EMBL" id="JHEH01000010">
    <property type="protein sequence ID" value="KEP69799.1"/>
    <property type="molecule type" value="Genomic_DNA"/>
</dbReference>
<accession>A0A074TDN9</accession>
<evidence type="ECO:0000313" key="5">
    <source>
        <dbReference type="EMBL" id="KEP69799.1"/>
    </source>
</evidence>
<evidence type="ECO:0000313" key="6">
    <source>
        <dbReference type="Proteomes" id="UP000027725"/>
    </source>
</evidence>
<reference evidence="5 6" key="1">
    <citation type="submission" date="2014-03" db="EMBL/GenBank/DDBJ databases">
        <title>The draft genome sequence of Thioclava dalianensis DLFJ1-1.</title>
        <authorList>
            <person name="Lai Q."/>
            <person name="Shao Z."/>
        </authorList>
    </citation>
    <scope>NUCLEOTIDE SEQUENCE [LARGE SCALE GENOMIC DNA]</scope>
    <source>
        <strain evidence="5 6">DLFJ1-1</strain>
    </source>
</reference>
<dbReference type="EC" id="3.1.3.18" evidence="4"/>
<proteinExistence type="inferred from homology"/>
<name>A0A074TDN9_9RHOB</name>
<dbReference type="SUPFAM" id="SSF56784">
    <property type="entry name" value="HAD-like"/>
    <property type="match status" value="1"/>
</dbReference>
<dbReference type="Gene3D" id="3.40.50.1000">
    <property type="entry name" value="HAD superfamily/HAD-like"/>
    <property type="match status" value="1"/>
</dbReference>